<dbReference type="SUPFAM" id="SSF50630">
    <property type="entry name" value="Acid proteases"/>
    <property type="match status" value="1"/>
</dbReference>
<keyword evidence="1" id="KW-0863">Zinc-finger</keyword>
<gene>
    <name evidence="4" type="ORF">AYI70_g4788</name>
</gene>
<dbReference type="Gene3D" id="4.10.60.10">
    <property type="entry name" value="Zinc finger, CCHC-type"/>
    <property type="match status" value="1"/>
</dbReference>
<keyword evidence="1" id="KW-0862">Zinc</keyword>
<dbReference type="CDD" id="cd00303">
    <property type="entry name" value="retropepsin_like"/>
    <property type="match status" value="1"/>
</dbReference>
<protein>
    <recommendedName>
        <fullName evidence="3">CCHC-type domain-containing protein</fullName>
    </recommendedName>
</protein>
<name>A0A1R1XXF9_9FUNG</name>
<dbReference type="GO" id="GO:0008270">
    <property type="term" value="F:zinc ion binding"/>
    <property type="evidence" value="ECO:0007669"/>
    <property type="project" value="UniProtKB-KW"/>
</dbReference>
<evidence type="ECO:0000313" key="5">
    <source>
        <dbReference type="Proteomes" id="UP000187283"/>
    </source>
</evidence>
<sequence>MPISFEVFPPKFGGTKEENKTLVAWSTSFADAIAFNSCSSEVSINLFKLWLQGDAATWRMKLQPVATEEKWSLETWLSKIKIRFAREEIDGDLVTLSQMKKDKDKSWIEFNNEINAYINTIPKDLYTEKWLKKTYLEIVSRADLDIWKIIYKESKDEPLQKVMIEVVATSKLLSQGLQAIELNEKEGGNQMIEAQNSKISKEDSELAELLSRMTLLIQKKENPVRTREIICYVCGKSGHYSRDCKLSSGNRNRSVSAEVKETDKPKSMLAIAEVQKILDVKDIDEKTPALISVSQGVKRTRFDEILNPPVVVTLPPIGDRMGKVTNKAKKKNKKKVIFKESEFATKLLSSTAPISLEEALISRPNLLENVIKTFKNLKKQRKRLFYAKNEKGILPDSLEVPCYLLLGHRDKSLPLFVDTGASYSLISESLVESLSLATKILEKPIKIQPVSGTDINLTHSCKLELKLEEDVYIQVSFAVLKGCAVPLILGIDSIMALGSRIRYDTGVMSVRIGSKRIKLQLHPRTALQEELEENGSLDTDSDSDSELEPSDAENQEESIGLFYAAQKQEIISPEENYSNEDKNGLPQEITDLIKEFPEIFPSSIEELGEIKDSKFQIDVPNNQSPPRCGMRRDN</sequence>
<dbReference type="GO" id="GO:0003676">
    <property type="term" value="F:nucleic acid binding"/>
    <property type="evidence" value="ECO:0007669"/>
    <property type="project" value="InterPro"/>
</dbReference>
<feature type="region of interest" description="Disordered" evidence="2">
    <location>
        <begin position="529"/>
        <end position="555"/>
    </location>
</feature>
<dbReference type="SMART" id="SM00343">
    <property type="entry name" value="ZnF_C2HC"/>
    <property type="match status" value="1"/>
</dbReference>
<dbReference type="InterPro" id="IPR036875">
    <property type="entry name" value="Znf_CCHC_sf"/>
</dbReference>
<dbReference type="Gene3D" id="2.40.70.10">
    <property type="entry name" value="Acid Proteases"/>
    <property type="match status" value="1"/>
</dbReference>
<feature type="domain" description="CCHC-type" evidence="3">
    <location>
        <begin position="231"/>
        <end position="245"/>
    </location>
</feature>
<organism evidence="4 5">
    <name type="scientific">Smittium culicis</name>
    <dbReference type="NCBI Taxonomy" id="133412"/>
    <lineage>
        <taxon>Eukaryota</taxon>
        <taxon>Fungi</taxon>
        <taxon>Fungi incertae sedis</taxon>
        <taxon>Zoopagomycota</taxon>
        <taxon>Kickxellomycotina</taxon>
        <taxon>Harpellomycetes</taxon>
        <taxon>Harpellales</taxon>
        <taxon>Legeriomycetaceae</taxon>
        <taxon>Smittium</taxon>
    </lineage>
</organism>
<evidence type="ECO:0000259" key="3">
    <source>
        <dbReference type="PROSITE" id="PS50158"/>
    </source>
</evidence>
<dbReference type="AlphaFoldDB" id="A0A1R1XXF9"/>
<accession>A0A1R1XXF9</accession>
<reference evidence="4 5" key="1">
    <citation type="submission" date="2017-01" db="EMBL/GenBank/DDBJ databases">
        <authorList>
            <person name="Mah S.A."/>
            <person name="Swanson W.J."/>
            <person name="Moy G.W."/>
            <person name="Vacquier V.D."/>
        </authorList>
    </citation>
    <scope>NUCLEOTIDE SEQUENCE [LARGE SCALE GENOMIC DNA]</scope>
    <source>
        <strain evidence="4 5">GSMNP</strain>
    </source>
</reference>
<dbReference type="InterPro" id="IPR021109">
    <property type="entry name" value="Peptidase_aspartic_dom_sf"/>
</dbReference>
<dbReference type="PROSITE" id="PS50158">
    <property type="entry name" value="ZF_CCHC"/>
    <property type="match status" value="1"/>
</dbReference>
<comment type="caution">
    <text evidence="4">The sequence shown here is derived from an EMBL/GenBank/DDBJ whole genome shotgun (WGS) entry which is preliminary data.</text>
</comment>
<dbReference type="EMBL" id="LSSN01001514">
    <property type="protein sequence ID" value="OMJ19353.1"/>
    <property type="molecule type" value="Genomic_DNA"/>
</dbReference>
<dbReference type="Proteomes" id="UP000187283">
    <property type="component" value="Unassembled WGS sequence"/>
</dbReference>
<dbReference type="SUPFAM" id="SSF57756">
    <property type="entry name" value="Retrovirus zinc finger-like domains"/>
    <property type="match status" value="1"/>
</dbReference>
<evidence type="ECO:0000256" key="2">
    <source>
        <dbReference type="SAM" id="MobiDB-lite"/>
    </source>
</evidence>
<dbReference type="InterPro" id="IPR001878">
    <property type="entry name" value="Znf_CCHC"/>
</dbReference>
<keyword evidence="1" id="KW-0479">Metal-binding</keyword>
<keyword evidence="5" id="KW-1185">Reference proteome</keyword>
<evidence type="ECO:0000313" key="4">
    <source>
        <dbReference type="EMBL" id="OMJ19353.1"/>
    </source>
</evidence>
<evidence type="ECO:0000256" key="1">
    <source>
        <dbReference type="PROSITE-ProRule" id="PRU00047"/>
    </source>
</evidence>
<proteinExistence type="predicted"/>
<dbReference type="Pfam" id="PF13975">
    <property type="entry name" value="gag-asp_proteas"/>
    <property type="match status" value="1"/>
</dbReference>
<dbReference type="OrthoDB" id="5587272at2759"/>
<dbReference type="Pfam" id="PF00098">
    <property type="entry name" value="zf-CCHC"/>
    <property type="match status" value="1"/>
</dbReference>